<dbReference type="InterPro" id="IPR050909">
    <property type="entry name" value="Bact_Autotransporter_VF"/>
</dbReference>
<protein>
    <submittedName>
        <fullName evidence="3">MBG domain-containing protein</fullName>
    </submittedName>
</protein>
<feature type="region of interest" description="Disordered" evidence="1">
    <location>
        <begin position="1957"/>
        <end position="1979"/>
    </location>
</feature>
<dbReference type="RefSeq" id="WP_221032321.1">
    <property type="nucleotide sequence ID" value="NZ_CP139781.1"/>
</dbReference>
<organism evidence="3 4">
    <name type="scientific">Actomonas aquatica</name>
    <dbReference type="NCBI Taxonomy" id="2866162"/>
    <lineage>
        <taxon>Bacteria</taxon>
        <taxon>Pseudomonadati</taxon>
        <taxon>Verrucomicrobiota</taxon>
        <taxon>Opitutia</taxon>
        <taxon>Opitutales</taxon>
        <taxon>Opitutaceae</taxon>
        <taxon>Actomonas</taxon>
    </lineage>
</organism>
<dbReference type="Gene3D" id="3.30.160.710">
    <property type="match status" value="6"/>
</dbReference>
<accession>A0ABZ1CDV5</accession>
<reference evidence="3 4" key="1">
    <citation type="submission" date="2023-12" db="EMBL/GenBank/DDBJ databases">
        <title>Description of an unclassified Opitutus bacterium of Verrucomicrobiota.</title>
        <authorList>
            <person name="Zhang D.-F."/>
        </authorList>
    </citation>
    <scope>NUCLEOTIDE SEQUENCE [LARGE SCALE GENOMIC DNA]</scope>
    <source>
        <strain evidence="3 4">WL0086</strain>
    </source>
</reference>
<sequence length="2507" mass="256894">MSQSNADSPVTLLPVARRGIRSAWKNRRRVVGGLLLSSLLAGPVAALPEGGEVVAGDVTIDAGANTLNLTQLGDAAIVNWADFSIAAGEVVNITQDSAQAALLNRVLGANPSELLGQLNASGRVYLINPNGVVVGKDASINAMEFVASALDVTDQDFLDGGDLNFAGESTAGVLNLGKITAENGDVILIAYTVANEGEIAAANGIAGLAAGREVVLSPQGDQRLLVKTSVGADAAEVGVANAGVIDAAQAELKAAGGSLYELAINQSGIVRATGVAHRDGRILLTAEGGELQHSGTLAARNADGSGGEVLLGGDFRGQNAAVANAARTTVTADAVIDVSAAADSAASAGRAIVWADEQTDFAGFIDGRAGGQGGHGAFAEVSGKQILNYRGLADLTAVHGLTGMLWLDPDEAIISSATDDQPNGVFNTAVLAANLATANVTIDTSSAYGNGFDVFGDITVNDAVTWTSGSSLILKSGDNINVNADLTGGSGSAVIFELGVGGRFAETTGNLTVDSGATVTADTVSIRQNADAAPAGSGNLPPSGFEGRVMGAVAFDGVLNTQTLDLALNEGGIGGAVTIANAANAIGMLTTSDATPAAIGGAVHIVDGSGDLTIDGQLNAYSEELGVGSGFDVQIITAGNLTLASGATIETTDADITLVATGGNFTNLAGSPAITNHNSGRALIYADNPTDSALGGLSFEPVYDRTYAANAPGTITATGNRILYRLAPILTLTADDLARLYGSANPTLTFSVDGLVGDDTAAQAFSGAPVLSTTATAGDDVGTAAITIAAGTVVASDYNYQIAFAPGTLTINPAPLTIRPDDLTRSFGTDNPTLTASFTGLVNGDTAADITGLTLSTAATASSPDGAYNIIASGATNANYTYTYLNGLLTVGASSVTIRAHDFTRFFGDANPTFTGTVSAPTGFDLDLITGLSYSSTATPTSGVGTYAIVPSVDTLDGVSFNLVNGVLTVDPRLLTITAGDVSRFYGSANPTFGGTLSGLASFHTAADIVGLSYSTTAAIDSDVGSYAITPTVGANPNYAITTTAGTLTIDPVSLTITAQDASKLFADLDPTFAADVEGLVLDQSLADLGTLAVTTPTGQLSDVGTYAITPAWATTTGLAGNYAVTFVPATFTVTPRPVSILVGDQSRSYGDANPSFSYSLSGTNPTGYTNLSLLDTTGLSLSTTATAGSDVGTYSITAGGITDANYAVTYMPGRLTVNPALLSVQVADAARLYGAANPTFTATGNGLKLSDTLADAIGTLSLSTAATAASNAGTYAINAAGSALSGNYQVSFVPGTLTVNRAPLFIAPELTSRLYGDANPTFTLSATGLVNGDTPAVIQGLSFAGPNVAAGVGSHTVSITSASAINYDLTFGTGTLNILARPLTITADTLHREYGELNPTLTATFAGLASFDTVDDITGLHLSTVATASSNVIAGGYGIQVTSDANANYAITYVPGRLIIDPAPLLLDLGNVTREYGDANPTPSASIATGFKLGDTFESIGLQIGTDATPTSDVGNYLYNATASSPNYDITVNGGTLNVTPAPIAVHVTDTSRLYGDMLEGLPSFTVDGLKFAADREGLIQIDDPADFRSDVGTYAFAGTLLDPNYTLTDFTGTLLVLPRPLTVAATATRFFGDENPTGSAFTLTGDFANGDLASDILGFATTTDLARGHNVGTYDVTAASTFTLRSNNYTLADTSAAVTIAPRPLNIEIAPIERYYGEGNPSFSLIGDTNLPTDLNTLDEVLRFTAPDRATAPGNYTIEAEIINANYTIGTLGFGNLAILKRPLTITVDNVARYYGDANPTFSAIFGGMGLPDFVDPASVLDLRTVVPTDVFSDAGHYLISMLWSSFDSDLYALEAFTPGVLSIFPRPVTLIVNDAELAVSPGTDPASIFDLSDVAFSVTGTNFANGETAAEQFGNLEYEVSDDPAAAQVGVPVDLNNYVAPDLRAFVGGVAGASDGESGGRSIGRDEGDDSTSGEQVGFIPVVIDGETTEVAVNEIEIGASDPGTIVTGDAVIFVPDTSIGTGETRVTRSIGISGGHLGTNRNYVVTAVTNGVLTVRNRTEIEEMIKLAEDAVASDASVEVRSISDYANDIGLLFSDQPEMTFEMILGHLTDTFGEDRGEGSLYYAIFGEEDVSPPFNAARIRAWMADLATNPEKRAALGGAMVGYLAKVQALPVTERSGAQNLLAQVVQQKFAEERDRTGNLLISRLEAFQRNNAAGGLYYSLLDEVETIKTRLAAAAQGFLDFESGSLSATETTLLNDILARSGDPRETADTLALIDQWIATREGGERAFIDDQIAGFREELLALQTQRADLREVLEDPTAEGATLYAGGMQGLFGSNVPYLDILGEARLDALDAKLANYDVLSGAIGGVTGGAVGGAGVAAAASTQAAVNIAKTIFPYVRSASAGAGRLASGPMALATFIIGSTERAFQVFQEDEQRIIFENLVGDVGEPRAFADIDFSPLPDITAEDYDPLPGDMQAMIQKQFLMDAMTSLLVGPAGGEG</sequence>
<proteinExistence type="predicted"/>
<name>A0ABZ1CDV5_9BACT</name>
<evidence type="ECO:0000256" key="1">
    <source>
        <dbReference type="SAM" id="MobiDB-lite"/>
    </source>
</evidence>
<dbReference type="SUPFAM" id="SSF51126">
    <property type="entry name" value="Pectin lyase-like"/>
    <property type="match status" value="1"/>
</dbReference>
<evidence type="ECO:0000259" key="2">
    <source>
        <dbReference type="SMART" id="SM00912"/>
    </source>
</evidence>
<dbReference type="PANTHER" id="PTHR12338">
    <property type="entry name" value="AUTOTRANSPORTER"/>
    <property type="match status" value="1"/>
</dbReference>
<dbReference type="Gene3D" id="2.160.20.10">
    <property type="entry name" value="Single-stranded right-handed beta-helix, Pectin lyase-like"/>
    <property type="match status" value="1"/>
</dbReference>
<feature type="domain" description="Filamentous haemagglutinin FhaB/tRNA nuclease CdiA-like TPS" evidence="2">
    <location>
        <begin position="44"/>
        <end position="156"/>
    </location>
</feature>
<evidence type="ECO:0000313" key="4">
    <source>
        <dbReference type="Proteomes" id="UP000738431"/>
    </source>
</evidence>
<dbReference type="NCBIfam" id="TIGR01901">
    <property type="entry name" value="adhes_NPXG"/>
    <property type="match status" value="1"/>
</dbReference>
<dbReference type="EMBL" id="CP139781">
    <property type="protein sequence ID" value="WRQ89864.1"/>
    <property type="molecule type" value="Genomic_DNA"/>
</dbReference>
<dbReference type="Pfam" id="PF18676">
    <property type="entry name" value="MBG_2"/>
    <property type="match status" value="10"/>
</dbReference>
<dbReference type="InterPro" id="IPR012334">
    <property type="entry name" value="Pectin_lyas_fold"/>
</dbReference>
<dbReference type="PANTHER" id="PTHR12338:SF5">
    <property type="entry name" value="ANTIGEN 43-RELATED"/>
    <property type="match status" value="1"/>
</dbReference>
<dbReference type="InterPro" id="IPR041286">
    <property type="entry name" value="MBG_2"/>
</dbReference>
<evidence type="ECO:0000313" key="3">
    <source>
        <dbReference type="EMBL" id="WRQ89864.1"/>
    </source>
</evidence>
<dbReference type="Proteomes" id="UP000738431">
    <property type="component" value="Chromosome"/>
</dbReference>
<gene>
    <name evidence="3" type="ORF">K1X11_010645</name>
</gene>
<dbReference type="SMART" id="SM00912">
    <property type="entry name" value="Haemagg_act"/>
    <property type="match status" value="1"/>
</dbReference>
<keyword evidence="4" id="KW-1185">Reference proteome</keyword>
<dbReference type="Pfam" id="PF05860">
    <property type="entry name" value="TPS"/>
    <property type="match status" value="1"/>
</dbReference>
<dbReference type="InterPro" id="IPR011050">
    <property type="entry name" value="Pectin_lyase_fold/virulence"/>
</dbReference>
<dbReference type="InterPro" id="IPR008638">
    <property type="entry name" value="FhaB/CdiA-like_TPS"/>
</dbReference>